<keyword evidence="1" id="KW-0472">Membrane</keyword>
<dbReference type="Proteomes" id="UP000291144">
    <property type="component" value="Unassembled WGS sequence"/>
</dbReference>
<accession>A0A4R0KHG5</accession>
<keyword evidence="3" id="KW-1185">Reference proteome</keyword>
<sequence>MNTLPPEGDLRPATRERQRAELTAIVEHESANARPRRLLVPLAAAAAIALIAGAAIAVPALSDHKSAGPAGNPNPVALGVTVFTPIAAGQQTALTWECGDKMTYSPPAEKVAGFRAVNPPADAVATTFVVMHAIGNWKFCGYDSNGKRSTGGIQKPGDDMMDPVEMRGAGAGSYVEGVARITITPLGGQPYEADLQHGFFYASVPNVPFAGKGTDSTPTEYMVRAYDASGALIYTSPKTRGERQARDARCVVDATGERFLRPYPPGFKITDPELNLSTEHPAAGMPDPKSCVRAHTWNWLP</sequence>
<name>A0A4R0KHG5_9ACTN</name>
<dbReference type="EMBL" id="SJKB01000007">
    <property type="protein sequence ID" value="TCC59350.1"/>
    <property type="molecule type" value="Genomic_DNA"/>
</dbReference>
<comment type="caution">
    <text evidence="2">The sequence shown here is derived from an EMBL/GenBank/DDBJ whole genome shotgun (WGS) entry which is preliminary data.</text>
</comment>
<proteinExistence type="predicted"/>
<evidence type="ECO:0000313" key="3">
    <source>
        <dbReference type="Proteomes" id="UP000291144"/>
    </source>
</evidence>
<keyword evidence="1" id="KW-1133">Transmembrane helix</keyword>
<feature type="transmembrane region" description="Helical" evidence="1">
    <location>
        <begin position="38"/>
        <end position="61"/>
    </location>
</feature>
<organism evidence="2 3">
    <name type="scientific">Kribbella pittospori</name>
    <dbReference type="NCBI Taxonomy" id="722689"/>
    <lineage>
        <taxon>Bacteria</taxon>
        <taxon>Bacillati</taxon>
        <taxon>Actinomycetota</taxon>
        <taxon>Actinomycetes</taxon>
        <taxon>Propionibacteriales</taxon>
        <taxon>Kribbellaceae</taxon>
        <taxon>Kribbella</taxon>
    </lineage>
</organism>
<evidence type="ECO:0000313" key="2">
    <source>
        <dbReference type="EMBL" id="TCC59350.1"/>
    </source>
</evidence>
<reference evidence="2 3" key="1">
    <citation type="submission" date="2019-02" db="EMBL/GenBank/DDBJ databases">
        <title>Kribbella capetownensis sp. nov. and Kribbella speibonae sp. nov., isolated from soil.</title>
        <authorList>
            <person name="Curtis S.M."/>
            <person name="Norton I."/>
            <person name="Everest G.J."/>
            <person name="Meyers P.R."/>
        </authorList>
    </citation>
    <scope>NUCLEOTIDE SEQUENCE [LARGE SCALE GENOMIC DNA]</scope>
    <source>
        <strain evidence="2 3">NRRL B-24813</strain>
    </source>
</reference>
<dbReference type="AlphaFoldDB" id="A0A4R0KHG5"/>
<dbReference type="RefSeq" id="WP_131359580.1">
    <property type="nucleotide sequence ID" value="NZ_SJKB01000007.1"/>
</dbReference>
<gene>
    <name evidence="2" type="ORF">E0H73_22080</name>
</gene>
<protein>
    <submittedName>
        <fullName evidence="2">Uncharacterized protein</fullName>
    </submittedName>
</protein>
<evidence type="ECO:0000256" key="1">
    <source>
        <dbReference type="SAM" id="Phobius"/>
    </source>
</evidence>
<keyword evidence="1" id="KW-0812">Transmembrane</keyword>
<dbReference type="OrthoDB" id="3824490at2"/>